<organism evidence="1 2">
    <name type="scientific">Mesorhabditis spiculigera</name>
    <dbReference type="NCBI Taxonomy" id="96644"/>
    <lineage>
        <taxon>Eukaryota</taxon>
        <taxon>Metazoa</taxon>
        <taxon>Ecdysozoa</taxon>
        <taxon>Nematoda</taxon>
        <taxon>Chromadorea</taxon>
        <taxon>Rhabditida</taxon>
        <taxon>Rhabditina</taxon>
        <taxon>Rhabditomorpha</taxon>
        <taxon>Rhabditoidea</taxon>
        <taxon>Rhabditidae</taxon>
        <taxon>Mesorhabditinae</taxon>
        <taxon>Mesorhabditis</taxon>
    </lineage>
</organism>
<comment type="caution">
    <text evidence="1">The sequence shown here is derived from an EMBL/GenBank/DDBJ whole genome shotgun (WGS) entry which is preliminary data.</text>
</comment>
<feature type="non-terminal residue" evidence="1">
    <location>
        <position position="1"/>
    </location>
</feature>
<dbReference type="EMBL" id="CATQJA010000628">
    <property type="protein sequence ID" value="CAJ0562171.1"/>
    <property type="molecule type" value="Genomic_DNA"/>
</dbReference>
<gene>
    <name evidence="1" type="ORF">MSPICULIGERA_LOCUS2050</name>
</gene>
<dbReference type="AlphaFoldDB" id="A0AA36C7D9"/>
<protein>
    <submittedName>
        <fullName evidence="1">Uncharacterized protein</fullName>
    </submittedName>
</protein>
<dbReference type="Proteomes" id="UP001177023">
    <property type="component" value="Unassembled WGS sequence"/>
</dbReference>
<keyword evidence="2" id="KW-1185">Reference proteome</keyword>
<sequence length="367" mass="41612">MTNLQPNGDTMCGKSVLLWNVDRFDMKTGLKAGKLKDVMADGDVEIACILNAFSPRVKNPAEKAKEIKEKLNNDGGCFDVVMPKLSVFPTDAKKDEALHDDWNDSHPPNMLIVHKKGPNDAELTPQACTVAISQPKQRPRRVSVCWFTYKGVLFVCYHRSDEVVILLCSARFRKWLKSELNKLGKTESVALLGVPAARAIDFQRWQTRHNPHKIQSDDIINFLEFLSAVNLTKSALNSETYMFLTRPNQTVQPHKDVYYQPAGAGSSIRAMNIMLFRFAGTSDELQPMGRSWMLYDPEESSDELYEKTLGRLQNLKLELPVILAKHRVRAPELQRDLEDKLTAIIANIDIKKEEEPDVSEHDSDEDD</sequence>
<name>A0AA36C7D9_9BILA</name>
<accession>A0AA36C7D9</accession>
<evidence type="ECO:0000313" key="1">
    <source>
        <dbReference type="EMBL" id="CAJ0562171.1"/>
    </source>
</evidence>
<proteinExistence type="predicted"/>
<evidence type="ECO:0000313" key="2">
    <source>
        <dbReference type="Proteomes" id="UP001177023"/>
    </source>
</evidence>
<reference evidence="1" key="1">
    <citation type="submission" date="2023-06" db="EMBL/GenBank/DDBJ databases">
        <authorList>
            <person name="Delattre M."/>
        </authorList>
    </citation>
    <scope>NUCLEOTIDE SEQUENCE</scope>
    <source>
        <strain evidence="1">AF72</strain>
    </source>
</reference>